<protein>
    <recommendedName>
        <fullName evidence="6">2-C-methyl-D-erythritol 4-phosphate cytidylyltransferase</fullName>
    </recommendedName>
</protein>
<dbReference type="SUPFAM" id="SSF53448">
    <property type="entry name" value="Nucleotide-diphospho-sugar transferases"/>
    <property type="match status" value="1"/>
</dbReference>
<dbReference type="RefSeq" id="WP_129424149.1">
    <property type="nucleotide sequence ID" value="NZ_SDWV01000002.1"/>
</dbReference>
<evidence type="ECO:0008006" key="6">
    <source>
        <dbReference type="Google" id="ProtNLM"/>
    </source>
</evidence>
<keyword evidence="5" id="KW-1185">Reference proteome</keyword>
<keyword evidence="1" id="KW-0808">Transferase</keyword>
<dbReference type="GO" id="GO:0070567">
    <property type="term" value="F:cytidylyltransferase activity"/>
    <property type="evidence" value="ECO:0007669"/>
    <property type="project" value="InterPro"/>
</dbReference>
<evidence type="ECO:0000256" key="2">
    <source>
        <dbReference type="ARBA" id="ARBA00022695"/>
    </source>
</evidence>
<dbReference type="Gene3D" id="3.90.550.10">
    <property type="entry name" value="Spore Coat Polysaccharide Biosynthesis Protein SpsA, Chain A"/>
    <property type="match status" value="1"/>
</dbReference>
<dbReference type="AlphaFoldDB" id="A0A4Q2TAC9"/>
<name>A0A4Q2TAC9_9ACTN</name>
<evidence type="ECO:0000313" key="4">
    <source>
        <dbReference type="EMBL" id="RYC14094.1"/>
    </source>
</evidence>
<dbReference type="EMBL" id="SDWV01000002">
    <property type="protein sequence ID" value="RYC14094.1"/>
    <property type="molecule type" value="Genomic_DNA"/>
</dbReference>
<dbReference type="Proteomes" id="UP000291101">
    <property type="component" value="Unassembled WGS sequence"/>
</dbReference>
<gene>
    <name evidence="4" type="ORF">EUA94_01865</name>
</gene>
<sequence length="241" mass="25576">MTGPQGPLPAVLALAGRGGLPFAALHKVPLYLHALRALAAAGQDDLLVVVDEADLERVVTDVRRSGMAADVRAGDDWWEALRTRDVAAGLLVHDALCPLASSEFIREVRRQAAAHPERSVLAYRPVTDTVKTVVDSRIQGTIDREGLAALVSPAVVASGVLASALTQDVPPPIDDFGRLAAWLRTRGEVELVRAPSLARRVDDASSVNLLECVDELSRSVRREPADRPAGALNDAAGPGTR</sequence>
<comment type="caution">
    <text evidence="4">The sequence shown here is derived from an EMBL/GenBank/DDBJ whole genome shotgun (WGS) entry which is preliminary data.</text>
</comment>
<evidence type="ECO:0000256" key="3">
    <source>
        <dbReference type="SAM" id="MobiDB-lite"/>
    </source>
</evidence>
<evidence type="ECO:0000313" key="5">
    <source>
        <dbReference type="Proteomes" id="UP000291101"/>
    </source>
</evidence>
<reference evidence="4 5" key="1">
    <citation type="submission" date="2019-01" db="EMBL/GenBank/DDBJ databases">
        <title>Novel species of Nocardioides.</title>
        <authorList>
            <person name="Liu Q."/>
            <person name="X Y.-H."/>
        </authorList>
    </citation>
    <scope>NUCLEOTIDE SEQUENCE [LARGE SCALE GENOMIC DNA]</scope>
    <source>
        <strain evidence="4 5">HLT2-9</strain>
    </source>
</reference>
<proteinExistence type="predicted"/>
<evidence type="ECO:0000256" key="1">
    <source>
        <dbReference type="ARBA" id="ARBA00022679"/>
    </source>
</evidence>
<accession>A0A4Q2TAC9</accession>
<feature type="region of interest" description="Disordered" evidence="3">
    <location>
        <begin position="220"/>
        <end position="241"/>
    </location>
</feature>
<keyword evidence="2" id="KW-0548">Nucleotidyltransferase</keyword>
<dbReference type="OrthoDB" id="5186007at2"/>
<dbReference type="Pfam" id="PF01128">
    <property type="entry name" value="IspD"/>
    <property type="match status" value="1"/>
</dbReference>
<dbReference type="InterPro" id="IPR029044">
    <property type="entry name" value="Nucleotide-diphossugar_trans"/>
</dbReference>
<dbReference type="InterPro" id="IPR034683">
    <property type="entry name" value="IspD/TarI"/>
</dbReference>
<organism evidence="4 5">
    <name type="scientific">Nocardioides zhouii</name>
    <dbReference type="NCBI Taxonomy" id="1168729"/>
    <lineage>
        <taxon>Bacteria</taxon>
        <taxon>Bacillati</taxon>
        <taxon>Actinomycetota</taxon>
        <taxon>Actinomycetes</taxon>
        <taxon>Propionibacteriales</taxon>
        <taxon>Nocardioidaceae</taxon>
        <taxon>Nocardioides</taxon>
    </lineage>
</organism>